<dbReference type="SUPFAM" id="SSF52540">
    <property type="entry name" value="P-loop containing nucleoside triphosphate hydrolases"/>
    <property type="match status" value="1"/>
</dbReference>
<evidence type="ECO:0000313" key="9">
    <source>
        <dbReference type="EMBL" id="THF75997.1"/>
    </source>
</evidence>
<dbReference type="InterPro" id="IPR027417">
    <property type="entry name" value="P-loop_NTPase"/>
</dbReference>
<dbReference type="HAMAP" id="MF_01543">
    <property type="entry name" value="FTHFS"/>
    <property type="match status" value="1"/>
</dbReference>
<organism evidence="9 10">
    <name type="scientific">Metabacillus sediminilitoris</name>
    <dbReference type="NCBI Taxonomy" id="2567941"/>
    <lineage>
        <taxon>Bacteria</taxon>
        <taxon>Bacillati</taxon>
        <taxon>Bacillota</taxon>
        <taxon>Bacilli</taxon>
        <taxon>Bacillales</taxon>
        <taxon>Bacillaceae</taxon>
        <taxon>Metabacillus</taxon>
    </lineage>
</organism>
<evidence type="ECO:0000256" key="3">
    <source>
        <dbReference type="ARBA" id="ARBA00022598"/>
    </source>
</evidence>
<dbReference type="EC" id="6.3.4.3" evidence="8"/>
<comment type="similarity">
    <text evidence="7 8">Belongs to the formate--tetrahydrofolate ligase family.</text>
</comment>
<evidence type="ECO:0000313" key="10">
    <source>
        <dbReference type="Proteomes" id="UP000310334"/>
    </source>
</evidence>
<dbReference type="OrthoDB" id="9761733at2"/>
<comment type="caution">
    <text evidence="9">The sequence shown here is derived from an EMBL/GenBank/DDBJ whole genome shotgun (WGS) entry which is preliminary data.</text>
</comment>
<dbReference type="InterPro" id="IPR020628">
    <property type="entry name" value="Formate_THF_ligase_CS"/>
</dbReference>
<dbReference type="PROSITE" id="PS00721">
    <property type="entry name" value="FTHFS_1"/>
    <property type="match status" value="1"/>
</dbReference>
<dbReference type="Pfam" id="PF01268">
    <property type="entry name" value="FTHFS"/>
    <property type="match status" value="1"/>
</dbReference>
<keyword evidence="5 8" id="KW-0067">ATP-binding</keyword>
<dbReference type="NCBIfam" id="NF010030">
    <property type="entry name" value="PRK13505.1"/>
    <property type="match status" value="1"/>
</dbReference>
<dbReference type="FunFam" id="3.10.410.10:FF:000001">
    <property type="entry name" value="Putative formate--tetrahydrofolate ligase"/>
    <property type="match status" value="1"/>
</dbReference>
<dbReference type="GO" id="GO:0035999">
    <property type="term" value="P:tetrahydrofolate interconversion"/>
    <property type="evidence" value="ECO:0007669"/>
    <property type="project" value="UniProtKB-UniRule"/>
</dbReference>
<dbReference type="EMBL" id="SSNT01000023">
    <property type="protein sequence ID" value="THF75997.1"/>
    <property type="molecule type" value="Genomic_DNA"/>
</dbReference>
<gene>
    <name evidence="8" type="primary">fhs</name>
    <name evidence="9" type="ORF">E6W99_22575</name>
</gene>
<dbReference type="Gene3D" id="3.40.50.300">
    <property type="entry name" value="P-loop containing nucleotide triphosphate hydrolases"/>
    <property type="match status" value="1"/>
</dbReference>
<proteinExistence type="inferred from homology"/>
<evidence type="ECO:0000256" key="6">
    <source>
        <dbReference type="ARBA" id="ARBA00049033"/>
    </source>
</evidence>
<dbReference type="GO" id="GO:0005524">
    <property type="term" value="F:ATP binding"/>
    <property type="evidence" value="ECO:0007669"/>
    <property type="project" value="UniProtKB-UniRule"/>
</dbReference>
<evidence type="ECO:0000256" key="8">
    <source>
        <dbReference type="HAMAP-Rule" id="MF_01543"/>
    </source>
</evidence>
<sequence length="563" mass="61268">MDTNKIYKSDIEIAQQATLLPIKHVAEKFLNLQEEELELYGKYKAKLSLTLLDRLKNKKPGQVILVTSINPTSAGEGKSTVTVGLGQALNQLNKKAIIAMREPSLGPTMGLKGGATGGGFSQVLPMDEINLHFTGDLHAITTANNALASFIDNHIYQGNKLRIDPRRIVWKRVLDLNDRSLRNITIGLGGPMNGVPREDHFDITVASEIMAILCLAESLSDLRTRLSKIVIGYTYENTPITVGELGYEGALTLLLKDAIKPNLVQTIEHTPAIIHGGPFANIAHGCNSLLATKMASKLGDYVVTEAGFGADLGAEKFLNIKARIGKISPAAVVIVATIRALKLHGGIKKENLLQENTTALMNGIANLNKHIETIKGFGLPYVVAINKFITDTDDEINAVIDWCDKEAHPQALCEVWEHGGKGGIDLANKVLSIIDSKENHFHQLYDQNESIKEKIMSIASKVYGATGVQYTSIAERQIKEFEQLGWSELPICMAKTQYSLTDQAHLVGRPENFTLTIREFKISLGAGFIVALTGNIMTMPGLPKKPAALAMDVNEAGFATGLF</sequence>
<dbReference type="PROSITE" id="PS00722">
    <property type="entry name" value="FTHFS_2"/>
    <property type="match status" value="1"/>
</dbReference>
<protein>
    <recommendedName>
        <fullName evidence="8">Formate--tetrahydrofolate ligase</fullName>
        <ecNumber evidence="8">6.3.4.3</ecNumber>
    </recommendedName>
    <alternativeName>
        <fullName evidence="8">Formyltetrahydrofolate synthetase</fullName>
        <shortName evidence="8">FHS</shortName>
        <shortName evidence="8">FTHFS</shortName>
    </alternativeName>
</protein>
<dbReference type="AlphaFoldDB" id="A0A4S4BMX7"/>
<evidence type="ECO:0000256" key="7">
    <source>
        <dbReference type="ARBA" id="ARBA00061363"/>
    </source>
</evidence>
<comment type="pathway">
    <text evidence="1 8">One-carbon metabolism; tetrahydrofolate interconversion.</text>
</comment>
<dbReference type="FunFam" id="3.30.1510.10:FF:000001">
    <property type="entry name" value="Formate--tetrahydrofolate ligase"/>
    <property type="match status" value="1"/>
</dbReference>
<evidence type="ECO:0000256" key="1">
    <source>
        <dbReference type="ARBA" id="ARBA00004777"/>
    </source>
</evidence>
<name>A0A4S4BMX7_9BACI</name>
<keyword evidence="4 8" id="KW-0547">Nucleotide-binding</keyword>
<dbReference type="CDD" id="cd00477">
    <property type="entry name" value="FTHFS"/>
    <property type="match status" value="1"/>
</dbReference>
<evidence type="ECO:0000256" key="4">
    <source>
        <dbReference type="ARBA" id="ARBA00022741"/>
    </source>
</evidence>
<dbReference type="GO" id="GO:0004329">
    <property type="term" value="F:formate-tetrahydrofolate ligase activity"/>
    <property type="evidence" value="ECO:0007669"/>
    <property type="project" value="UniProtKB-UniRule"/>
</dbReference>
<keyword evidence="2 8" id="KW-0554">One-carbon metabolism</keyword>
<comment type="catalytic activity">
    <reaction evidence="6 8">
        <text>(6S)-5,6,7,8-tetrahydrofolate + formate + ATP = (6R)-10-formyltetrahydrofolate + ADP + phosphate</text>
        <dbReference type="Rhea" id="RHEA:20221"/>
        <dbReference type="ChEBI" id="CHEBI:15740"/>
        <dbReference type="ChEBI" id="CHEBI:30616"/>
        <dbReference type="ChEBI" id="CHEBI:43474"/>
        <dbReference type="ChEBI" id="CHEBI:57453"/>
        <dbReference type="ChEBI" id="CHEBI:195366"/>
        <dbReference type="ChEBI" id="CHEBI:456216"/>
        <dbReference type="EC" id="6.3.4.3"/>
    </reaction>
</comment>
<dbReference type="Gene3D" id="3.10.410.10">
    <property type="entry name" value="Formyltetrahydrofolate synthetase, domain 3"/>
    <property type="match status" value="1"/>
</dbReference>
<keyword evidence="10" id="KW-1185">Reference proteome</keyword>
<dbReference type="Gene3D" id="3.30.1510.10">
    <property type="entry name" value="Domain 2, N(10)-formyltetrahydrofolate synthetase"/>
    <property type="match status" value="1"/>
</dbReference>
<dbReference type="InterPro" id="IPR000559">
    <property type="entry name" value="Formate_THF_ligase"/>
</dbReference>
<dbReference type="UniPathway" id="UPA00193"/>
<evidence type="ECO:0000256" key="5">
    <source>
        <dbReference type="ARBA" id="ARBA00022840"/>
    </source>
</evidence>
<evidence type="ECO:0000256" key="2">
    <source>
        <dbReference type="ARBA" id="ARBA00022563"/>
    </source>
</evidence>
<dbReference type="RefSeq" id="WP_136358088.1">
    <property type="nucleotide sequence ID" value="NZ_CP046266.1"/>
</dbReference>
<dbReference type="Proteomes" id="UP000310334">
    <property type="component" value="Unassembled WGS sequence"/>
</dbReference>
<accession>A0A4S4BMX7</accession>
<keyword evidence="3 8" id="KW-0436">Ligase</keyword>
<reference evidence="9 10" key="1">
    <citation type="submission" date="2019-04" db="EMBL/GenBank/DDBJ databases">
        <title>Bacillus sediminilitoris sp. nov., isolated from a tidal flat sediment on the East China Sea.</title>
        <authorList>
            <person name="Wei Y."/>
            <person name="Mao H."/>
            <person name="Fang J."/>
        </authorList>
    </citation>
    <scope>NUCLEOTIDE SEQUENCE [LARGE SCALE GENOMIC DNA]</scope>
    <source>
        <strain evidence="9 10">DSL-17</strain>
    </source>
</reference>
<feature type="binding site" evidence="8">
    <location>
        <begin position="72"/>
        <end position="79"/>
    </location>
    <ligand>
        <name>ATP</name>
        <dbReference type="ChEBI" id="CHEBI:30616"/>
    </ligand>
</feature>